<protein>
    <submittedName>
        <fullName evidence="1">Uncharacterized protein</fullName>
    </submittedName>
</protein>
<accession>A0ABY8Q9E9</accession>
<organism evidence="1 2">
    <name type="scientific">Fuscovulum ytuae</name>
    <dbReference type="NCBI Taxonomy" id="3042299"/>
    <lineage>
        <taxon>Bacteria</taxon>
        <taxon>Pseudomonadati</taxon>
        <taxon>Pseudomonadota</taxon>
        <taxon>Alphaproteobacteria</taxon>
        <taxon>Rhodobacterales</taxon>
        <taxon>Paracoccaceae</taxon>
        <taxon>Fuscovulum</taxon>
    </lineage>
</organism>
<gene>
    <name evidence="1" type="ORF">QF092_06830</name>
</gene>
<dbReference type="RefSeq" id="WP_281468839.1">
    <property type="nucleotide sequence ID" value="NZ_CP124535.1"/>
</dbReference>
<dbReference type="EMBL" id="CP124535">
    <property type="protein sequence ID" value="WGV17495.1"/>
    <property type="molecule type" value="Genomic_DNA"/>
</dbReference>
<name>A0ABY8Q9E9_9RHOB</name>
<reference evidence="1 2" key="1">
    <citation type="submission" date="2023-04" db="EMBL/GenBank/DDBJ databases">
        <title>YMD61, complete Genome.</title>
        <authorList>
            <person name="Zhang J."/>
        </authorList>
    </citation>
    <scope>NUCLEOTIDE SEQUENCE [LARGE SCALE GENOMIC DNA]</scope>
    <source>
        <strain evidence="1 2">YMD61</strain>
    </source>
</reference>
<evidence type="ECO:0000313" key="1">
    <source>
        <dbReference type="EMBL" id="WGV17495.1"/>
    </source>
</evidence>
<evidence type="ECO:0000313" key="2">
    <source>
        <dbReference type="Proteomes" id="UP001230978"/>
    </source>
</evidence>
<dbReference type="Proteomes" id="UP001230978">
    <property type="component" value="Chromosome"/>
</dbReference>
<proteinExistence type="predicted"/>
<sequence>MMPVDLVRMQMAMAFGMLDMQQKMVSGAWQMALWWLPGAAAAAAPGAGNICAPAGRRRAKT</sequence>
<keyword evidence="2" id="KW-1185">Reference proteome</keyword>